<evidence type="ECO:0008006" key="2">
    <source>
        <dbReference type="Google" id="ProtNLM"/>
    </source>
</evidence>
<dbReference type="AlphaFoldDB" id="A0A6M3IHB2"/>
<sequence length="108" mass="12218">MVIKKDMDVLSYVSKKEQTETVGFEEACKAAALELAELVIKKHQDYGEENILTFGELGVLVRCSDKVARLRNILQNNLTVQYEGKMDSWKDLGGYSIIALMLNNNTFK</sequence>
<dbReference type="EMBL" id="MT141239">
    <property type="protein sequence ID" value="QJA56793.1"/>
    <property type="molecule type" value="Genomic_DNA"/>
</dbReference>
<organism evidence="1">
    <name type="scientific">viral metagenome</name>
    <dbReference type="NCBI Taxonomy" id="1070528"/>
    <lineage>
        <taxon>unclassified sequences</taxon>
        <taxon>metagenomes</taxon>
        <taxon>organismal metagenomes</taxon>
    </lineage>
</organism>
<reference evidence="1" key="1">
    <citation type="submission" date="2020-03" db="EMBL/GenBank/DDBJ databases">
        <title>The deep terrestrial virosphere.</title>
        <authorList>
            <person name="Holmfeldt K."/>
            <person name="Nilsson E."/>
            <person name="Simone D."/>
            <person name="Lopez-Fernandez M."/>
            <person name="Wu X."/>
            <person name="de Brujin I."/>
            <person name="Lundin D."/>
            <person name="Andersson A."/>
            <person name="Bertilsson S."/>
            <person name="Dopson M."/>
        </authorList>
    </citation>
    <scope>NUCLEOTIDE SEQUENCE</scope>
    <source>
        <strain evidence="1">MM415B01788</strain>
    </source>
</reference>
<evidence type="ECO:0000313" key="1">
    <source>
        <dbReference type="EMBL" id="QJA56793.1"/>
    </source>
</evidence>
<gene>
    <name evidence="1" type="ORF">MM415B01788_0006</name>
</gene>
<proteinExistence type="predicted"/>
<protein>
    <recommendedName>
        <fullName evidence="2">Nucleotide modification associated domain-containing protein</fullName>
    </recommendedName>
</protein>
<accession>A0A6M3IHB2</accession>
<name>A0A6M3IHB2_9ZZZZ</name>